<evidence type="ECO:0000259" key="2">
    <source>
        <dbReference type="PROSITE" id="PS50943"/>
    </source>
</evidence>
<dbReference type="InterPro" id="IPR013096">
    <property type="entry name" value="Cupin_2"/>
</dbReference>
<dbReference type="RefSeq" id="WP_243263831.1">
    <property type="nucleotide sequence ID" value="NZ_CP085147.1"/>
</dbReference>
<dbReference type="InterPro" id="IPR050807">
    <property type="entry name" value="TransReg_Diox_bact_type"/>
</dbReference>
<sequence length="183" mass="20347">MSSSLEQQQLAGSHARALRRRKGYTLEALADQLKLSKGHLSRFERGEKALSVMSLLRLAEALETTVGQLFGETIGDTDFRVLRAQDAQFERTGPSEAEYRYALLSGKGEHSTFLVELTRGKQHENRSLHAGLELLFMRSGSIHVTLADKSFVLNEGDYLEFPGSIPHLIESESETAVFLLVVV</sequence>
<name>A0ABY3ZSJ1_9RHOB</name>
<gene>
    <name evidence="3" type="ORF">DSM109990_03969</name>
</gene>
<keyword evidence="3" id="KW-0614">Plasmid</keyword>
<dbReference type="Pfam" id="PF07883">
    <property type="entry name" value="Cupin_2"/>
    <property type="match status" value="1"/>
</dbReference>
<dbReference type="CDD" id="cd02209">
    <property type="entry name" value="cupin_XRE_C"/>
    <property type="match status" value="1"/>
</dbReference>
<dbReference type="PROSITE" id="PS50943">
    <property type="entry name" value="HTH_CROC1"/>
    <property type="match status" value="1"/>
</dbReference>
<feature type="domain" description="HTH cro/C1-type" evidence="2">
    <location>
        <begin position="16"/>
        <end position="69"/>
    </location>
</feature>
<evidence type="ECO:0000313" key="3">
    <source>
        <dbReference type="EMBL" id="UOA17070.1"/>
    </source>
</evidence>
<dbReference type="Gene3D" id="2.60.120.10">
    <property type="entry name" value="Jelly Rolls"/>
    <property type="match status" value="1"/>
</dbReference>
<dbReference type="Proteomes" id="UP000831019">
    <property type="component" value="Plasmid pDSM109990_c"/>
</dbReference>
<keyword evidence="1" id="KW-0238">DNA-binding</keyword>
<dbReference type="CDD" id="cd00093">
    <property type="entry name" value="HTH_XRE"/>
    <property type="match status" value="1"/>
</dbReference>
<dbReference type="SUPFAM" id="SSF51182">
    <property type="entry name" value="RmlC-like cupins"/>
    <property type="match status" value="1"/>
</dbReference>
<dbReference type="InterPro" id="IPR010982">
    <property type="entry name" value="Lambda_DNA-bd_dom_sf"/>
</dbReference>
<keyword evidence="4" id="KW-1185">Reference proteome</keyword>
<proteinExistence type="predicted"/>
<dbReference type="InterPro" id="IPR001387">
    <property type="entry name" value="Cro/C1-type_HTH"/>
</dbReference>
<evidence type="ECO:0000256" key="1">
    <source>
        <dbReference type="ARBA" id="ARBA00023125"/>
    </source>
</evidence>
<dbReference type="Pfam" id="PF01381">
    <property type="entry name" value="HTH_3"/>
    <property type="match status" value="1"/>
</dbReference>
<accession>A0ABY3ZSJ1</accession>
<dbReference type="PANTHER" id="PTHR46797:SF1">
    <property type="entry name" value="METHYLPHOSPHONATE SYNTHASE"/>
    <property type="match status" value="1"/>
</dbReference>
<protein>
    <recommendedName>
        <fullName evidence="2">HTH cro/C1-type domain-containing protein</fullName>
    </recommendedName>
</protein>
<dbReference type="Gene3D" id="1.10.260.40">
    <property type="entry name" value="lambda repressor-like DNA-binding domains"/>
    <property type="match status" value="1"/>
</dbReference>
<dbReference type="EMBL" id="CP085147">
    <property type="protein sequence ID" value="UOA17070.1"/>
    <property type="molecule type" value="Genomic_DNA"/>
</dbReference>
<dbReference type="InterPro" id="IPR014710">
    <property type="entry name" value="RmlC-like_jellyroll"/>
</dbReference>
<geneLocation type="plasmid" evidence="3 4">
    <name>pDSM109990_c</name>
</geneLocation>
<dbReference type="SUPFAM" id="SSF47413">
    <property type="entry name" value="lambda repressor-like DNA-binding domains"/>
    <property type="match status" value="1"/>
</dbReference>
<evidence type="ECO:0000313" key="4">
    <source>
        <dbReference type="Proteomes" id="UP000831019"/>
    </source>
</evidence>
<reference evidence="4" key="1">
    <citation type="journal article" date="2022" name="Microorganisms">
        <title>Beyond the ABCs#Discovery of Three New Plasmid Types in Rhodobacterales (RepQ, RepY, RepW).</title>
        <authorList>
            <person name="Freese H.M."/>
            <person name="Ringel V."/>
            <person name="Overmann J."/>
            <person name="Petersen J."/>
        </authorList>
    </citation>
    <scope>NUCLEOTIDE SEQUENCE [LARGE SCALE GENOMIC DNA]</scope>
    <source>
        <strain evidence="4">DSM 109990</strain>
        <plasmid evidence="4">pDSM109990_c</plasmid>
    </source>
</reference>
<organism evidence="3 4">
    <name type="scientific">Sulfitobacter dubius</name>
    <dbReference type="NCBI Taxonomy" id="218673"/>
    <lineage>
        <taxon>Bacteria</taxon>
        <taxon>Pseudomonadati</taxon>
        <taxon>Pseudomonadota</taxon>
        <taxon>Alphaproteobacteria</taxon>
        <taxon>Rhodobacterales</taxon>
        <taxon>Roseobacteraceae</taxon>
        <taxon>Sulfitobacter</taxon>
    </lineage>
</organism>
<dbReference type="InterPro" id="IPR011051">
    <property type="entry name" value="RmlC_Cupin_sf"/>
</dbReference>
<dbReference type="PANTHER" id="PTHR46797">
    <property type="entry name" value="HTH-TYPE TRANSCRIPTIONAL REGULATOR"/>
    <property type="match status" value="1"/>
</dbReference>
<dbReference type="SMART" id="SM00530">
    <property type="entry name" value="HTH_XRE"/>
    <property type="match status" value="1"/>
</dbReference>